<dbReference type="EC" id="2.7.7.7" evidence="2"/>
<evidence type="ECO:0000256" key="4">
    <source>
        <dbReference type="ARBA" id="ARBA00022695"/>
    </source>
</evidence>
<dbReference type="Pfam" id="PF03175">
    <property type="entry name" value="DNA_pol_B_2"/>
    <property type="match status" value="1"/>
</dbReference>
<dbReference type="InterPro" id="IPR043502">
    <property type="entry name" value="DNA/RNA_pol_sf"/>
</dbReference>
<keyword evidence="7" id="KW-0238">DNA-binding</keyword>
<protein>
    <recommendedName>
        <fullName evidence="2">DNA-directed DNA polymerase</fullName>
        <ecNumber evidence="2">2.7.7.7</ecNumber>
    </recommendedName>
</protein>
<evidence type="ECO:0000256" key="7">
    <source>
        <dbReference type="ARBA" id="ARBA00023125"/>
    </source>
</evidence>
<proteinExistence type="inferred from homology"/>
<dbReference type="PANTHER" id="PTHR33568:SF3">
    <property type="entry name" value="DNA-DIRECTED DNA POLYMERASE"/>
    <property type="match status" value="1"/>
</dbReference>
<dbReference type="AlphaFoldDB" id="A0A151JBY6"/>
<evidence type="ECO:0000259" key="9">
    <source>
        <dbReference type="Pfam" id="PF03175"/>
    </source>
</evidence>
<comment type="similarity">
    <text evidence="1">Belongs to the DNA polymerase type-B family.</text>
</comment>
<organism evidence="10 11">
    <name type="scientific">Trachymyrmex cornetzi</name>
    <dbReference type="NCBI Taxonomy" id="471704"/>
    <lineage>
        <taxon>Eukaryota</taxon>
        <taxon>Metazoa</taxon>
        <taxon>Ecdysozoa</taxon>
        <taxon>Arthropoda</taxon>
        <taxon>Hexapoda</taxon>
        <taxon>Insecta</taxon>
        <taxon>Pterygota</taxon>
        <taxon>Neoptera</taxon>
        <taxon>Endopterygota</taxon>
        <taxon>Hymenoptera</taxon>
        <taxon>Apocrita</taxon>
        <taxon>Aculeata</taxon>
        <taxon>Formicoidea</taxon>
        <taxon>Formicidae</taxon>
        <taxon>Myrmicinae</taxon>
        <taxon>Trachymyrmex</taxon>
    </lineage>
</organism>
<keyword evidence="6" id="KW-0239">DNA-directed DNA polymerase</keyword>
<gene>
    <name evidence="10" type="ORF">ALC57_05134</name>
</gene>
<evidence type="ECO:0000256" key="1">
    <source>
        <dbReference type="ARBA" id="ARBA00005755"/>
    </source>
</evidence>
<dbReference type="GO" id="GO:0006260">
    <property type="term" value="P:DNA replication"/>
    <property type="evidence" value="ECO:0007669"/>
    <property type="project" value="UniProtKB-KW"/>
</dbReference>
<dbReference type="Gene3D" id="3.90.1600.10">
    <property type="entry name" value="Palm domain of DNA polymerase"/>
    <property type="match status" value="1"/>
</dbReference>
<sequence>MTQSGFIFYFQREIVKYYILRRACLAFRKIFLERGSVCPFVECTTIASTCMKVFRRNFLCGEEIGVIPAGGYKDNHSRKAVQWMERELNQRISHAGRGREFRIAGTPADEYYETDLANEANSRSDMAVVMEKWECDFDREIRENNEMRDFLENAPIIKNSPLDPRDAFFGCRTGNIATRCDVAGTEKIRYIDVCSLYPYALKTGAFPIGHPKIYIGEECSELIGVAPDFDFSSIEGLIRCKVLPPRDLFHSVLPYRVRGKLLFALCRSCCETFSQAKCTDSLAEREFEGTWVSCELRKAVEKGYRVSEVSEIWQYKVTRYDPDTRQDGLFTVYINSFLQLKQEASGWSNECVDDEAKERYLREYEETEGIVLDKNNIARNSGLRSVPKLCLNSFWGKIGQRSNLPNTEIVKNYQRLAALLTNPEHEIIDILPVNDEVIYVSWRLQEEAVVAFPQTNVVIATFTTALARLKLYEHLELLNRRVLYYDTDSCIYISTGDPNEYEPRTGNFWGDMTDELESYGRGSYIKDVTIVHLHSTNTDPVRMYTPIICESLLAPPDSHEALALSKNLHRRSLKRKFREGKLASRSNGSRFDSRHSIITIIQIEKEMPTRIKGRSETDQLLYLREHL</sequence>
<dbReference type="InterPro" id="IPR004868">
    <property type="entry name" value="DNA-dir_DNA_pol_B_mt/vir"/>
</dbReference>
<dbReference type="EMBL" id="KQ979138">
    <property type="protein sequence ID" value="KYN22465.1"/>
    <property type="molecule type" value="Genomic_DNA"/>
</dbReference>
<dbReference type="PANTHER" id="PTHR33568">
    <property type="entry name" value="DNA POLYMERASE"/>
    <property type="match status" value="1"/>
</dbReference>
<evidence type="ECO:0000256" key="3">
    <source>
        <dbReference type="ARBA" id="ARBA00022679"/>
    </source>
</evidence>
<keyword evidence="4" id="KW-0548">Nucleotidyltransferase</keyword>
<dbReference type="GO" id="GO:0003677">
    <property type="term" value="F:DNA binding"/>
    <property type="evidence" value="ECO:0007669"/>
    <property type="project" value="UniProtKB-KW"/>
</dbReference>
<keyword evidence="11" id="KW-1185">Reference proteome</keyword>
<keyword evidence="5" id="KW-0235">DNA replication</keyword>
<dbReference type="SUPFAM" id="SSF56672">
    <property type="entry name" value="DNA/RNA polymerases"/>
    <property type="match status" value="1"/>
</dbReference>
<evidence type="ECO:0000313" key="10">
    <source>
        <dbReference type="EMBL" id="KYN22465.1"/>
    </source>
</evidence>
<accession>A0A151JBY6</accession>
<evidence type="ECO:0000256" key="5">
    <source>
        <dbReference type="ARBA" id="ARBA00022705"/>
    </source>
</evidence>
<evidence type="ECO:0000256" key="6">
    <source>
        <dbReference type="ARBA" id="ARBA00022932"/>
    </source>
</evidence>
<dbReference type="GO" id="GO:0000166">
    <property type="term" value="F:nucleotide binding"/>
    <property type="evidence" value="ECO:0007669"/>
    <property type="project" value="InterPro"/>
</dbReference>
<evidence type="ECO:0000256" key="8">
    <source>
        <dbReference type="ARBA" id="ARBA00049244"/>
    </source>
</evidence>
<name>A0A151JBY6_9HYME</name>
<evidence type="ECO:0000256" key="2">
    <source>
        <dbReference type="ARBA" id="ARBA00012417"/>
    </source>
</evidence>
<reference evidence="10 11" key="1">
    <citation type="submission" date="2015-09" db="EMBL/GenBank/DDBJ databases">
        <title>Trachymyrmex cornetzi WGS genome.</title>
        <authorList>
            <person name="Nygaard S."/>
            <person name="Hu H."/>
            <person name="Boomsma J."/>
            <person name="Zhang G."/>
        </authorList>
    </citation>
    <scope>NUCLEOTIDE SEQUENCE [LARGE SCALE GENOMIC DNA]</scope>
    <source>
        <strain evidence="10">Tcor2-1</strain>
        <tissue evidence="10">Whole body</tissue>
    </source>
</reference>
<dbReference type="GO" id="GO:0003887">
    <property type="term" value="F:DNA-directed DNA polymerase activity"/>
    <property type="evidence" value="ECO:0007669"/>
    <property type="project" value="UniProtKB-KW"/>
</dbReference>
<keyword evidence="3" id="KW-0808">Transferase</keyword>
<dbReference type="InterPro" id="IPR023211">
    <property type="entry name" value="DNA_pol_palm_dom_sf"/>
</dbReference>
<comment type="catalytic activity">
    <reaction evidence="8">
        <text>DNA(n) + a 2'-deoxyribonucleoside 5'-triphosphate = DNA(n+1) + diphosphate</text>
        <dbReference type="Rhea" id="RHEA:22508"/>
        <dbReference type="Rhea" id="RHEA-COMP:17339"/>
        <dbReference type="Rhea" id="RHEA-COMP:17340"/>
        <dbReference type="ChEBI" id="CHEBI:33019"/>
        <dbReference type="ChEBI" id="CHEBI:61560"/>
        <dbReference type="ChEBI" id="CHEBI:173112"/>
        <dbReference type="EC" id="2.7.7.7"/>
    </reaction>
</comment>
<dbReference type="Proteomes" id="UP000078492">
    <property type="component" value="Unassembled WGS sequence"/>
</dbReference>
<evidence type="ECO:0000313" key="11">
    <source>
        <dbReference type="Proteomes" id="UP000078492"/>
    </source>
</evidence>
<feature type="domain" description="DNA-directed DNA polymerase family B mitochondria/virus" evidence="9">
    <location>
        <begin position="42"/>
        <end position="352"/>
    </location>
</feature>